<dbReference type="AlphaFoldDB" id="A0A5M8PBS2"/>
<evidence type="ECO:0000256" key="1">
    <source>
        <dbReference type="SAM" id="MobiDB-lite"/>
    </source>
</evidence>
<sequence>MSAVHDETEIGLEDNIEDVGSEHGSQSLEKSLENGDGATSQVSSTAEIPGE</sequence>
<feature type="non-terminal residue" evidence="2">
    <location>
        <position position="51"/>
    </location>
</feature>
<dbReference type="EMBL" id="VXIT01000034">
    <property type="protein sequence ID" value="KAA6406388.1"/>
    <property type="molecule type" value="Genomic_DNA"/>
</dbReference>
<organism evidence="2 3">
    <name type="scientific">Lasallia pustulata</name>
    <dbReference type="NCBI Taxonomy" id="136370"/>
    <lineage>
        <taxon>Eukaryota</taxon>
        <taxon>Fungi</taxon>
        <taxon>Dikarya</taxon>
        <taxon>Ascomycota</taxon>
        <taxon>Pezizomycotina</taxon>
        <taxon>Lecanoromycetes</taxon>
        <taxon>OSLEUM clade</taxon>
        <taxon>Umbilicariomycetidae</taxon>
        <taxon>Umbilicariales</taxon>
        <taxon>Umbilicariaceae</taxon>
        <taxon>Lasallia</taxon>
    </lineage>
</organism>
<reference evidence="2 3" key="1">
    <citation type="submission" date="2019-09" db="EMBL/GenBank/DDBJ databases">
        <title>The hologenome of the rock-dwelling lichen Lasallia pustulata.</title>
        <authorList>
            <person name="Greshake Tzovaras B."/>
            <person name="Segers F."/>
            <person name="Bicker A."/>
            <person name="Dal Grande F."/>
            <person name="Otte J."/>
            <person name="Hankeln T."/>
            <person name="Schmitt I."/>
            <person name="Ebersberger I."/>
        </authorList>
    </citation>
    <scope>NUCLEOTIDE SEQUENCE [LARGE SCALE GENOMIC DNA]</scope>
    <source>
        <strain evidence="2">A1-1</strain>
    </source>
</reference>
<accession>A0A5M8PBS2</accession>
<feature type="compositionally biased region" description="Acidic residues" evidence="1">
    <location>
        <begin position="9"/>
        <end position="19"/>
    </location>
</feature>
<name>A0A5M8PBS2_9LECA</name>
<feature type="compositionally biased region" description="Polar residues" evidence="1">
    <location>
        <begin position="37"/>
        <end position="51"/>
    </location>
</feature>
<dbReference type="OrthoDB" id="289913at2759"/>
<proteinExistence type="predicted"/>
<evidence type="ECO:0000313" key="2">
    <source>
        <dbReference type="EMBL" id="KAA6406388.1"/>
    </source>
</evidence>
<evidence type="ECO:0000313" key="3">
    <source>
        <dbReference type="Proteomes" id="UP000324767"/>
    </source>
</evidence>
<protein>
    <submittedName>
        <fullName evidence="2">Uncharacterized protein</fullName>
    </submittedName>
</protein>
<feature type="region of interest" description="Disordered" evidence="1">
    <location>
        <begin position="1"/>
        <end position="51"/>
    </location>
</feature>
<comment type="caution">
    <text evidence="2">The sequence shown here is derived from an EMBL/GenBank/DDBJ whole genome shotgun (WGS) entry which is preliminary data.</text>
</comment>
<gene>
    <name evidence="2" type="ORF">FRX48_09829</name>
</gene>
<dbReference type="Proteomes" id="UP000324767">
    <property type="component" value="Unassembled WGS sequence"/>
</dbReference>